<dbReference type="Pfam" id="PF13391">
    <property type="entry name" value="HNH_2"/>
    <property type="match status" value="1"/>
</dbReference>
<feature type="domain" description="HNH nuclease" evidence="2">
    <location>
        <begin position="145"/>
        <end position="221"/>
    </location>
</feature>
<feature type="region of interest" description="Disordered" evidence="1">
    <location>
        <begin position="331"/>
        <end position="386"/>
    </location>
</feature>
<evidence type="ECO:0000259" key="2">
    <source>
        <dbReference type="Pfam" id="PF13391"/>
    </source>
</evidence>
<gene>
    <name evidence="3" type="ORF">SETTUDRAFT_153304</name>
</gene>
<protein>
    <recommendedName>
        <fullName evidence="2">HNH nuclease domain-containing protein</fullName>
    </recommendedName>
</protein>
<keyword evidence="4" id="KW-1185">Reference proteome</keyword>
<dbReference type="OrthoDB" id="5416097at2759"/>
<dbReference type="AlphaFoldDB" id="R0KTV3"/>
<evidence type="ECO:0000313" key="4">
    <source>
        <dbReference type="Proteomes" id="UP000016935"/>
    </source>
</evidence>
<organism evidence="3 4">
    <name type="scientific">Exserohilum turcicum (strain 28A)</name>
    <name type="common">Northern leaf blight fungus</name>
    <name type="synonym">Setosphaeria turcica</name>
    <dbReference type="NCBI Taxonomy" id="671987"/>
    <lineage>
        <taxon>Eukaryota</taxon>
        <taxon>Fungi</taxon>
        <taxon>Dikarya</taxon>
        <taxon>Ascomycota</taxon>
        <taxon>Pezizomycotina</taxon>
        <taxon>Dothideomycetes</taxon>
        <taxon>Pleosporomycetidae</taxon>
        <taxon>Pleosporales</taxon>
        <taxon>Pleosporineae</taxon>
        <taxon>Pleosporaceae</taxon>
        <taxon>Exserohilum</taxon>
    </lineage>
</organism>
<dbReference type="eggNOG" id="ENOG502S620">
    <property type="taxonomic scope" value="Eukaryota"/>
</dbReference>
<sequence length="386" mass="43952">MDTVAPGWTNVRPEEDSQRFTQRSAERRQLFLQLKSLRHQTDLPSITWAFFSDRRYRERKALDTILLWSQKQPKTYSTASSASPTHSQPKRVSNQPSANSRLLNANVQAGSKRTRSGHIIGGQEYSVGRHDGVRSNCKKRDGNLCAVSRMAEIDAAHIYPWCGVGGQNKERVANFWNTLKMFWQEELVESWRSKSETETVENMISLSATLHRFHSAARFALRPIQLSDDKTKLELEFHWLFVEERNRHDKVDIMHEPLSSAGRLSAGGGYGPLDRIDPNNDTIYLPLVSGTRFTMSTDDPVKRPLPDSGLLTLQWHLQRVLAMSGAAEWTEEDFGDDDKDNKDGQSVTPCDNVGNWLQNVEPLEINRQSQISQERDPPDSVNDSFE</sequence>
<reference evidence="3 4" key="2">
    <citation type="journal article" date="2013" name="PLoS Genet.">
        <title>Comparative genome structure, secondary metabolite, and effector coding capacity across Cochliobolus pathogens.</title>
        <authorList>
            <person name="Condon B.J."/>
            <person name="Leng Y."/>
            <person name="Wu D."/>
            <person name="Bushley K.E."/>
            <person name="Ohm R.A."/>
            <person name="Otillar R."/>
            <person name="Martin J."/>
            <person name="Schackwitz W."/>
            <person name="Grimwood J."/>
            <person name="MohdZainudin N."/>
            <person name="Xue C."/>
            <person name="Wang R."/>
            <person name="Manning V.A."/>
            <person name="Dhillon B."/>
            <person name="Tu Z.J."/>
            <person name="Steffenson B.J."/>
            <person name="Salamov A."/>
            <person name="Sun H."/>
            <person name="Lowry S."/>
            <person name="LaButti K."/>
            <person name="Han J."/>
            <person name="Copeland A."/>
            <person name="Lindquist E."/>
            <person name="Barry K."/>
            <person name="Schmutz J."/>
            <person name="Baker S.E."/>
            <person name="Ciuffetti L.M."/>
            <person name="Grigoriev I.V."/>
            <person name="Zhong S."/>
            <person name="Turgeon B.G."/>
        </authorList>
    </citation>
    <scope>NUCLEOTIDE SEQUENCE [LARGE SCALE GENOMIC DNA]</scope>
    <source>
        <strain evidence="4">28A</strain>
    </source>
</reference>
<evidence type="ECO:0000256" key="1">
    <source>
        <dbReference type="SAM" id="MobiDB-lite"/>
    </source>
</evidence>
<dbReference type="Proteomes" id="UP000016935">
    <property type="component" value="Unassembled WGS sequence"/>
</dbReference>
<dbReference type="HOGENOM" id="CLU_039755_0_0_1"/>
<dbReference type="EMBL" id="KB908481">
    <property type="protein sequence ID" value="EOA92359.1"/>
    <property type="molecule type" value="Genomic_DNA"/>
</dbReference>
<evidence type="ECO:0000313" key="3">
    <source>
        <dbReference type="EMBL" id="EOA92359.1"/>
    </source>
</evidence>
<dbReference type="GeneID" id="19397283"/>
<name>R0KTV3_EXST2</name>
<feature type="region of interest" description="Disordered" evidence="1">
    <location>
        <begin position="76"/>
        <end position="101"/>
    </location>
</feature>
<accession>R0KTV3</accession>
<dbReference type="InterPro" id="IPR003615">
    <property type="entry name" value="HNH_nuc"/>
</dbReference>
<dbReference type="RefSeq" id="XP_008021190.1">
    <property type="nucleotide sequence ID" value="XM_008022999.1"/>
</dbReference>
<proteinExistence type="predicted"/>
<reference evidence="3 4" key="1">
    <citation type="journal article" date="2012" name="PLoS Pathog.">
        <title>Diverse lifestyles and strategies of plant pathogenesis encoded in the genomes of eighteen Dothideomycetes fungi.</title>
        <authorList>
            <person name="Ohm R.A."/>
            <person name="Feau N."/>
            <person name="Henrissat B."/>
            <person name="Schoch C.L."/>
            <person name="Horwitz B.A."/>
            <person name="Barry K.W."/>
            <person name="Condon B.J."/>
            <person name="Copeland A.C."/>
            <person name="Dhillon B."/>
            <person name="Glaser F."/>
            <person name="Hesse C.N."/>
            <person name="Kosti I."/>
            <person name="LaButti K."/>
            <person name="Lindquist E.A."/>
            <person name="Lucas S."/>
            <person name="Salamov A.A."/>
            <person name="Bradshaw R.E."/>
            <person name="Ciuffetti L."/>
            <person name="Hamelin R.C."/>
            <person name="Kema G.H.J."/>
            <person name="Lawrence C."/>
            <person name="Scott J.A."/>
            <person name="Spatafora J.W."/>
            <person name="Turgeon B.G."/>
            <person name="de Wit P.J.G.M."/>
            <person name="Zhong S."/>
            <person name="Goodwin S.B."/>
            <person name="Grigoriev I.V."/>
        </authorList>
    </citation>
    <scope>NUCLEOTIDE SEQUENCE [LARGE SCALE GENOMIC DNA]</scope>
    <source>
        <strain evidence="4">28A</strain>
    </source>
</reference>